<dbReference type="PANTHER" id="PTHR35204:SF1">
    <property type="entry name" value="ENTEROTOXIN"/>
    <property type="match status" value="1"/>
</dbReference>
<keyword evidence="3" id="KW-1185">Reference proteome</keyword>
<accession>A0AA40BZV8</accession>
<comment type="caution">
    <text evidence="2">The sequence shown here is derived from an EMBL/GenBank/DDBJ whole genome shotgun (WGS) entry which is preliminary data.</text>
</comment>
<feature type="region of interest" description="Disordered" evidence="1">
    <location>
        <begin position="96"/>
        <end position="119"/>
    </location>
</feature>
<evidence type="ECO:0000313" key="2">
    <source>
        <dbReference type="EMBL" id="KAK0619579.1"/>
    </source>
</evidence>
<reference evidence="2" key="1">
    <citation type="submission" date="2023-06" db="EMBL/GenBank/DDBJ databases">
        <title>Genome-scale phylogeny and comparative genomics of the fungal order Sordariales.</title>
        <authorList>
            <consortium name="Lawrence Berkeley National Laboratory"/>
            <person name="Hensen N."/>
            <person name="Bonometti L."/>
            <person name="Westerberg I."/>
            <person name="Brannstrom I.O."/>
            <person name="Guillou S."/>
            <person name="Cros-Aarteil S."/>
            <person name="Calhoun S."/>
            <person name="Haridas S."/>
            <person name="Kuo A."/>
            <person name="Mondo S."/>
            <person name="Pangilinan J."/>
            <person name="Riley R."/>
            <person name="Labutti K."/>
            <person name="Andreopoulos B."/>
            <person name="Lipzen A."/>
            <person name="Chen C."/>
            <person name="Yanf M."/>
            <person name="Daum C."/>
            <person name="Ng V."/>
            <person name="Clum A."/>
            <person name="Steindorff A."/>
            <person name="Ohm R."/>
            <person name="Martin F."/>
            <person name="Silar P."/>
            <person name="Natvig D."/>
            <person name="Lalanne C."/>
            <person name="Gautier V."/>
            <person name="Ament-Velasquez S.L."/>
            <person name="Kruys A."/>
            <person name="Hutchinson M.I."/>
            <person name="Powell A.J."/>
            <person name="Barry K."/>
            <person name="Miller A.N."/>
            <person name="Grigoriev I.V."/>
            <person name="Debuchy R."/>
            <person name="Gladieux P."/>
            <person name="Thoren M.H."/>
            <person name="Johannesson H."/>
        </authorList>
    </citation>
    <scope>NUCLEOTIDE SEQUENCE</scope>
    <source>
        <strain evidence="2">CBS 606.72</strain>
    </source>
</reference>
<organism evidence="2 3">
    <name type="scientific">Immersiella caudata</name>
    <dbReference type="NCBI Taxonomy" id="314043"/>
    <lineage>
        <taxon>Eukaryota</taxon>
        <taxon>Fungi</taxon>
        <taxon>Dikarya</taxon>
        <taxon>Ascomycota</taxon>
        <taxon>Pezizomycotina</taxon>
        <taxon>Sordariomycetes</taxon>
        <taxon>Sordariomycetidae</taxon>
        <taxon>Sordariales</taxon>
        <taxon>Lasiosphaeriaceae</taxon>
        <taxon>Immersiella</taxon>
    </lineage>
</organism>
<dbReference type="InterPro" id="IPR038921">
    <property type="entry name" value="YOR389W-like"/>
</dbReference>
<dbReference type="AlphaFoldDB" id="A0AA40BZV8"/>
<dbReference type="Proteomes" id="UP001175000">
    <property type="component" value="Unassembled WGS sequence"/>
</dbReference>
<evidence type="ECO:0000313" key="3">
    <source>
        <dbReference type="Proteomes" id="UP001175000"/>
    </source>
</evidence>
<feature type="non-terminal residue" evidence="2">
    <location>
        <position position="1"/>
    </location>
</feature>
<proteinExistence type="predicted"/>
<dbReference type="PANTHER" id="PTHR35204">
    <property type="entry name" value="YALI0A21131P"/>
    <property type="match status" value="1"/>
</dbReference>
<gene>
    <name evidence="2" type="ORF">B0T14DRAFT_413491</name>
</gene>
<sequence>AAFSQPASSEIHPSHESARQNAFLIFNSLRSAMRQWGSSLYHNGMSLIPATIPRGTTLYHGARSNSTPTVPEWLAFDREHAEWFAHALPYNLLHPPRPKPTPSFQKPLSLPSTSKTGTNSNKTIRGYLHTFTTARPLHLLYLDGSSAANSYFGTLDTQDYLLRLLSPSDNRTHPILDFVRARDLCGIITEWGYDGVIRMEIGFEVIFCREFTPEGGLRRESLLRSPGLGREGFDTKRMREGIWRWARAVGERYEGIGGGRVRLDFSRMVSALWYPVDLGNPDGEREREGLRRLVRVQSEELVGIRNRVEELAGEGGEEGVDWQGVVDMVVARYAERLRYMSWEGIEEGRFVEEVYAVTDSYVEYPPAEGDVTVSGKDRERCEREYLMSVEWRRGEFTEEDSMIYVAISRVMERICEVLFDVRDKLEEAQPGLGLEMEERGHIMTDKKEMKDAVRLARSAVKGLTEELRWTTWKKCRGCAPDEICFVAMWPYGRIQDHYSPSC</sequence>
<protein>
    <submittedName>
        <fullName evidence="2">Uncharacterized protein</fullName>
    </submittedName>
</protein>
<dbReference type="EMBL" id="JAULSU010000004">
    <property type="protein sequence ID" value="KAK0619579.1"/>
    <property type="molecule type" value="Genomic_DNA"/>
</dbReference>
<feature type="non-terminal residue" evidence="2">
    <location>
        <position position="502"/>
    </location>
</feature>
<name>A0AA40BZV8_9PEZI</name>
<evidence type="ECO:0000256" key="1">
    <source>
        <dbReference type="SAM" id="MobiDB-lite"/>
    </source>
</evidence>